<keyword evidence="1" id="KW-0175">Coiled coil</keyword>
<feature type="compositionally biased region" description="Basic and acidic residues" evidence="2">
    <location>
        <begin position="17"/>
        <end position="31"/>
    </location>
</feature>
<feature type="region of interest" description="Disordered" evidence="2">
    <location>
        <begin position="16"/>
        <end position="37"/>
    </location>
</feature>
<evidence type="ECO:0000256" key="2">
    <source>
        <dbReference type="SAM" id="MobiDB-lite"/>
    </source>
</evidence>
<reference evidence="4 5" key="3">
    <citation type="journal article" date="2017" name="G3 (Bethesda)">
        <title>Comparative analysis highlights variable genome content of wheat rusts and divergence of the mating loci.</title>
        <authorList>
            <person name="Cuomo C.A."/>
            <person name="Bakkeren G."/>
            <person name="Khalil H.B."/>
            <person name="Panwar V."/>
            <person name="Joly D."/>
            <person name="Linning R."/>
            <person name="Sakthikumar S."/>
            <person name="Song X."/>
            <person name="Adiconis X."/>
            <person name="Fan L."/>
            <person name="Goldberg J.M."/>
            <person name="Levin J.Z."/>
            <person name="Young S."/>
            <person name="Zeng Q."/>
            <person name="Anikster Y."/>
            <person name="Bruce M."/>
            <person name="Wang M."/>
            <person name="Yin C."/>
            <person name="McCallum B."/>
            <person name="Szabo L.J."/>
            <person name="Hulbert S."/>
            <person name="Chen X."/>
            <person name="Fellers J.P."/>
        </authorList>
    </citation>
    <scope>NUCLEOTIDE SEQUENCE</scope>
    <source>
        <strain evidence="5">Isolate 1-1 / race 1 (BBBD)</strain>
        <strain evidence="4">isolate 1-1 / race 1 (BBBD)</strain>
    </source>
</reference>
<dbReference type="EMBL" id="ADAS02000099">
    <property type="protein sequence ID" value="OAV90545.1"/>
    <property type="molecule type" value="Genomic_DNA"/>
</dbReference>
<feature type="non-terminal residue" evidence="3">
    <location>
        <position position="123"/>
    </location>
</feature>
<feature type="compositionally biased region" description="Low complexity" evidence="2">
    <location>
        <begin position="103"/>
        <end position="112"/>
    </location>
</feature>
<evidence type="ECO:0000256" key="1">
    <source>
        <dbReference type="SAM" id="Coils"/>
    </source>
</evidence>
<organism evidence="3">
    <name type="scientific">Puccinia triticina (isolate 1-1 / race 1 (BBBD))</name>
    <name type="common">Brown leaf rust fungus</name>
    <dbReference type="NCBI Taxonomy" id="630390"/>
    <lineage>
        <taxon>Eukaryota</taxon>
        <taxon>Fungi</taxon>
        <taxon>Dikarya</taxon>
        <taxon>Basidiomycota</taxon>
        <taxon>Pucciniomycotina</taxon>
        <taxon>Pucciniomycetes</taxon>
        <taxon>Pucciniales</taxon>
        <taxon>Pucciniaceae</taxon>
        <taxon>Puccinia</taxon>
    </lineage>
</organism>
<evidence type="ECO:0000313" key="3">
    <source>
        <dbReference type="EMBL" id="OAV90545.1"/>
    </source>
</evidence>
<accession>A0A180GCX4</accession>
<feature type="coiled-coil region" evidence="1">
    <location>
        <begin position="49"/>
        <end position="79"/>
    </location>
</feature>
<feature type="region of interest" description="Disordered" evidence="2">
    <location>
        <begin position="87"/>
        <end position="123"/>
    </location>
</feature>
<reference evidence="3" key="2">
    <citation type="submission" date="2016-05" db="EMBL/GenBank/DDBJ databases">
        <title>Comparative analysis highlights variable genome content of wheat rusts and divergence of the mating loci.</title>
        <authorList>
            <person name="Cuomo C.A."/>
            <person name="Bakkeren G."/>
            <person name="Szabo L."/>
            <person name="Khalil H."/>
            <person name="Joly D."/>
            <person name="Goldberg J."/>
            <person name="Young S."/>
            <person name="Zeng Q."/>
            <person name="Fellers J."/>
        </authorList>
    </citation>
    <scope>NUCLEOTIDE SEQUENCE [LARGE SCALE GENOMIC DNA]</scope>
    <source>
        <strain evidence="3">1-1 BBBD Race 1</strain>
    </source>
</reference>
<evidence type="ECO:0000313" key="4">
    <source>
        <dbReference type="EnsemblFungi" id="PTTG_08119-t43_1-p1"/>
    </source>
</evidence>
<name>A0A180GCX4_PUCT1</name>
<dbReference type="VEuPathDB" id="FungiDB:PTTG_08119"/>
<feature type="compositionally biased region" description="Pro residues" evidence="2">
    <location>
        <begin position="113"/>
        <end position="123"/>
    </location>
</feature>
<proteinExistence type="predicted"/>
<protein>
    <submittedName>
        <fullName evidence="3 4">Uncharacterized protein</fullName>
    </submittedName>
</protein>
<evidence type="ECO:0000313" key="5">
    <source>
        <dbReference type="Proteomes" id="UP000005240"/>
    </source>
</evidence>
<reference evidence="3" key="1">
    <citation type="submission" date="2009-11" db="EMBL/GenBank/DDBJ databases">
        <authorList>
            <consortium name="The Broad Institute Genome Sequencing Platform"/>
            <person name="Ward D."/>
            <person name="Feldgarden M."/>
            <person name="Earl A."/>
            <person name="Young S.K."/>
            <person name="Zeng Q."/>
            <person name="Koehrsen M."/>
            <person name="Alvarado L."/>
            <person name="Berlin A."/>
            <person name="Bochicchio J."/>
            <person name="Borenstein D."/>
            <person name="Chapman S.B."/>
            <person name="Chen Z."/>
            <person name="Engels R."/>
            <person name="Freedman E."/>
            <person name="Gellesch M."/>
            <person name="Goldberg J."/>
            <person name="Griggs A."/>
            <person name="Gujja S."/>
            <person name="Heilman E."/>
            <person name="Heiman D."/>
            <person name="Hepburn T."/>
            <person name="Howarth C."/>
            <person name="Jen D."/>
            <person name="Larson L."/>
            <person name="Lewis B."/>
            <person name="Mehta T."/>
            <person name="Park D."/>
            <person name="Pearson M."/>
            <person name="Roberts A."/>
            <person name="Saif S."/>
            <person name="Shea T."/>
            <person name="Shenoy N."/>
            <person name="Sisk P."/>
            <person name="Stolte C."/>
            <person name="Sykes S."/>
            <person name="Thomson T."/>
            <person name="Walk T."/>
            <person name="White J."/>
            <person name="Yandava C."/>
            <person name="Izard J."/>
            <person name="Baranova O.V."/>
            <person name="Blanton J.M."/>
            <person name="Tanner A.C."/>
            <person name="Dewhirst F.E."/>
            <person name="Haas B."/>
            <person name="Nusbaum C."/>
            <person name="Birren B."/>
        </authorList>
    </citation>
    <scope>NUCLEOTIDE SEQUENCE [LARGE SCALE GENOMIC DNA]</scope>
    <source>
        <strain evidence="3">1-1 BBBD Race 1</strain>
    </source>
</reference>
<dbReference type="EnsemblFungi" id="PTTG_08119-t43_1">
    <property type="protein sequence ID" value="PTTG_08119-t43_1-p1"/>
    <property type="gene ID" value="PTTG_08119"/>
</dbReference>
<sequence length="123" mass="13779">MGISPDSTHQLTGLIRHVRDAPVADPNKRSPDGSINVHPQTMELLIQTVENKSEQKRQLKLIIEELRRLRNSVQELQELRGRVQTIEAGQLPRQPSILTKSYASTTATAPKKQAPPPTKNDML</sequence>
<dbReference type="AlphaFoldDB" id="A0A180GCX4"/>
<dbReference type="Proteomes" id="UP000005240">
    <property type="component" value="Unassembled WGS sequence"/>
</dbReference>
<reference evidence="4" key="4">
    <citation type="submission" date="2025-05" db="UniProtKB">
        <authorList>
            <consortium name="EnsemblFungi"/>
        </authorList>
    </citation>
    <scope>IDENTIFICATION</scope>
    <source>
        <strain evidence="4">isolate 1-1 / race 1 (BBBD)</strain>
    </source>
</reference>
<gene>
    <name evidence="3" type="ORF">PTTG_08119</name>
</gene>
<keyword evidence="5" id="KW-1185">Reference proteome</keyword>